<dbReference type="SUPFAM" id="SSF46689">
    <property type="entry name" value="Homeodomain-like"/>
    <property type="match status" value="1"/>
</dbReference>
<keyword evidence="3" id="KW-0804">Transcription</keyword>
<dbReference type="RefSeq" id="WP_081867240.1">
    <property type="nucleotide sequence ID" value="NZ_ATLK01000001.1"/>
</dbReference>
<evidence type="ECO:0000256" key="5">
    <source>
        <dbReference type="SAM" id="MobiDB-lite"/>
    </source>
</evidence>
<dbReference type="OrthoDB" id="9795011at2"/>
<evidence type="ECO:0000256" key="2">
    <source>
        <dbReference type="ARBA" id="ARBA00023125"/>
    </source>
</evidence>
<dbReference type="PANTHER" id="PTHR30055:SF234">
    <property type="entry name" value="HTH-TYPE TRANSCRIPTIONAL REGULATOR BETI"/>
    <property type="match status" value="1"/>
</dbReference>
<dbReference type="GO" id="GO:0000976">
    <property type="term" value="F:transcription cis-regulatory region binding"/>
    <property type="evidence" value="ECO:0007669"/>
    <property type="project" value="TreeGrafter"/>
</dbReference>
<feature type="region of interest" description="Disordered" evidence="5">
    <location>
        <begin position="1"/>
        <end position="24"/>
    </location>
</feature>
<comment type="caution">
    <text evidence="7">The sequence shown here is derived from an EMBL/GenBank/DDBJ whole genome shotgun (WGS) entry which is preliminary data.</text>
</comment>
<dbReference type="Pfam" id="PF00440">
    <property type="entry name" value="TetR_N"/>
    <property type="match status" value="1"/>
</dbReference>
<evidence type="ECO:0000256" key="4">
    <source>
        <dbReference type="PROSITE-ProRule" id="PRU00335"/>
    </source>
</evidence>
<evidence type="ECO:0000259" key="6">
    <source>
        <dbReference type="PROSITE" id="PS50977"/>
    </source>
</evidence>
<proteinExistence type="predicted"/>
<feature type="region of interest" description="Disordered" evidence="5">
    <location>
        <begin position="212"/>
        <end position="238"/>
    </location>
</feature>
<dbReference type="PANTHER" id="PTHR30055">
    <property type="entry name" value="HTH-TYPE TRANSCRIPTIONAL REGULATOR RUTR"/>
    <property type="match status" value="1"/>
</dbReference>
<dbReference type="PROSITE" id="PS50977">
    <property type="entry name" value="HTH_TETR_2"/>
    <property type="match status" value="1"/>
</dbReference>
<protein>
    <submittedName>
        <fullName evidence="7">Transcriptional regulator, TetR family</fullName>
    </submittedName>
</protein>
<gene>
    <name evidence="7" type="ORF">BBOMB_0501</name>
</gene>
<reference evidence="7 8" key="1">
    <citation type="journal article" date="2014" name="Appl. Environ. Microbiol.">
        <title>Genomic encyclopedia of type strains of the genus Bifidobacterium.</title>
        <authorList>
            <person name="Milani C."/>
            <person name="Lugli G.A."/>
            <person name="Duranti S."/>
            <person name="Turroni F."/>
            <person name="Bottacini F."/>
            <person name="Mangifesta M."/>
            <person name="Sanchez B."/>
            <person name="Viappiani A."/>
            <person name="Mancabelli L."/>
            <person name="Taminiau B."/>
            <person name="Delcenserie V."/>
            <person name="Barrangou R."/>
            <person name="Margolles A."/>
            <person name="van Sinderen D."/>
            <person name="Ventura M."/>
        </authorList>
    </citation>
    <scope>NUCLEOTIDE SEQUENCE [LARGE SCALE GENOMIC DNA]</scope>
    <source>
        <strain evidence="7 8">DSM 19703</strain>
    </source>
</reference>
<dbReference type="InterPro" id="IPR009057">
    <property type="entry name" value="Homeodomain-like_sf"/>
</dbReference>
<dbReference type="GO" id="GO:0003700">
    <property type="term" value="F:DNA-binding transcription factor activity"/>
    <property type="evidence" value="ECO:0007669"/>
    <property type="project" value="TreeGrafter"/>
</dbReference>
<dbReference type="PRINTS" id="PR00455">
    <property type="entry name" value="HTHTETR"/>
</dbReference>
<name>A0A080N2G6_9BIFI</name>
<keyword evidence="1" id="KW-0805">Transcription regulation</keyword>
<evidence type="ECO:0000256" key="1">
    <source>
        <dbReference type="ARBA" id="ARBA00023015"/>
    </source>
</evidence>
<dbReference type="SUPFAM" id="SSF48498">
    <property type="entry name" value="Tetracyclin repressor-like, C-terminal domain"/>
    <property type="match status" value="1"/>
</dbReference>
<keyword evidence="8" id="KW-1185">Reference proteome</keyword>
<dbReference type="STRING" id="1341695.BBOMB_0501"/>
<feature type="compositionally biased region" description="Basic and acidic residues" evidence="5">
    <location>
        <begin position="8"/>
        <end position="17"/>
    </location>
</feature>
<sequence length="291" mass="31757">MEYSSPHGVDKCTDRARSARGAHSKNLGLRKDAALNRKRLLKAGREVFAAQGFEATLNDVARHAGLGVGTAYRNFANKEELIDAIVAQQVHELEDVLHHALDMDDAWQGLVYYMEQSLRMQIHDRGMAQLFTSRHAGRERYDWSRDRIAPFVNAVAERARGQGSIRTEITGTDLILIQFGIVAIAESLHESVLTDTDADRTTASAHRAHFACHRQEHEGGKSPLTSGDPGDAAEASKSATKPSCPVYLRYLWIALDGIRASTITKGGGRNAAVQPLPVTALDTDALHAALA</sequence>
<dbReference type="InterPro" id="IPR036271">
    <property type="entry name" value="Tet_transcr_reg_TetR-rel_C_sf"/>
</dbReference>
<dbReference type="Proteomes" id="UP000028730">
    <property type="component" value="Unassembled WGS sequence"/>
</dbReference>
<organism evidence="7 8">
    <name type="scientific">Bifidobacterium bombi DSM 19703</name>
    <dbReference type="NCBI Taxonomy" id="1341695"/>
    <lineage>
        <taxon>Bacteria</taxon>
        <taxon>Bacillati</taxon>
        <taxon>Actinomycetota</taxon>
        <taxon>Actinomycetes</taxon>
        <taxon>Bifidobacteriales</taxon>
        <taxon>Bifidobacteriaceae</taxon>
        <taxon>Bifidobacterium</taxon>
    </lineage>
</organism>
<dbReference type="AlphaFoldDB" id="A0A080N2G6"/>
<feature type="domain" description="HTH tetR-type" evidence="6">
    <location>
        <begin position="34"/>
        <end position="93"/>
    </location>
</feature>
<evidence type="ECO:0000313" key="8">
    <source>
        <dbReference type="Proteomes" id="UP000028730"/>
    </source>
</evidence>
<accession>A0A080N2G6</accession>
<dbReference type="EMBL" id="ATLK01000001">
    <property type="protein sequence ID" value="KFF31167.1"/>
    <property type="molecule type" value="Genomic_DNA"/>
</dbReference>
<feature type="DNA-binding region" description="H-T-H motif" evidence="4">
    <location>
        <begin position="56"/>
        <end position="75"/>
    </location>
</feature>
<dbReference type="eggNOG" id="COG1309">
    <property type="taxonomic scope" value="Bacteria"/>
</dbReference>
<evidence type="ECO:0000256" key="3">
    <source>
        <dbReference type="ARBA" id="ARBA00023163"/>
    </source>
</evidence>
<dbReference type="Gene3D" id="1.10.357.10">
    <property type="entry name" value="Tetracycline Repressor, domain 2"/>
    <property type="match status" value="1"/>
</dbReference>
<evidence type="ECO:0000313" key="7">
    <source>
        <dbReference type="EMBL" id="KFF31167.1"/>
    </source>
</evidence>
<keyword evidence="2 4" id="KW-0238">DNA-binding</keyword>
<dbReference type="InterPro" id="IPR001647">
    <property type="entry name" value="HTH_TetR"/>
</dbReference>
<dbReference type="InterPro" id="IPR050109">
    <property type="entry name" value="HTH-type_TetR-like_transc_reg"/>
</dbReference>